<feature type="region of interest" description="Disordered" evidence="4">
    <location>
        <begin position="69"/>
        <end position="184"/>
    </location>
</feature>
<feature type="repeat" description="PPR" evidence="3">
    <location>
        <begin position="843"/>
        <end position="877"/>
    </location>
</feature>
<dbReference type="InterPro" id="IPR011990">
    <property type="entry name" value="TPR-like_helical_dom_sf"/>
</dbReference>
<dbReference type="InterPro" id="IPR002885">
    <property type="entry name" value="PPR_rpt"/>
</dbReference>
<protein>
    <submittedName>
        <fullName evidence="5">Putative Pentatricopeptide repeat domain containing protein</fullName>
    </submittedName>
</protein>
<dbReference type="Proteomes" id="UP000054558">
    <property type="component" value="Unassembled WGS sequence"/>
</dbReference>
<dbReference type="STRING" id="105231.A0A1Y1II13"/>
<dbReference type="Gene3D" id="1.25.40.10">
    <property type="entry name" value="Tetratricopeptide repeat domain"/>
    <property type="match status" value="4"/>
</dbReference>
<feature type="compositionally biased region" description="Polar residues" evidence="4">
    <location>
        <begin position="153"/>
        <end position="163"/>
    </location>
</feature>
<accession>A0A1Y1II13</accession>
<dbReference type="EMBL" id="DF237600">
    <property type="protein sequence ID" value="GAQ90520.1"/>
    <property type="molecule type" value="Genomic_DNA"/>
</dbReference>
<dbReference type="OrthoDB" id="119302at2759"/>
<evidence type="ECO:0000256" key="4">
    <source>
        <dbReference type="SAM" id="MobiDB-lite"/>
    </source>
</evidence>
<feature type="region of interest" description="Disordered" evidence="4">
    <location>
        <begin position="934"/>
        <end position="961"/>
    </location>
</feature>
<feature type="region of interest" description="Disordered" evidence="4">
    <location>
        <begin position="421"/>
        <end position="501"/>
    </location>
</feature>
<name>A0A1Y1II13_KLENI</name>
<dbReference type="Pfam" id="PF13812">
    <property type="entry name" value="PPR_3"/>
    <property type="match status" value="1"/>
</dbReference>
<feature type="repeat" description="PPR" evidence="3">
    <location>
        <begin position="509"/>
        <end position="543"/>
    </location>
</feature>
<dbReference type="OMA" id="RIMQHMV"/>
<comment type="similarity">
    <text evidence="1">Belongs to the PPR family. P subfamily.</text>
</comment>
<evidence type="ECO:0000256" key="3">
    <source>
        <dbReference type="PROSITE-ProRule" id="PRU00708"/>
    </source>
</evidence>
<feature type="compositionally biased region" description="Basic and acidic residues" evidence="4">
    <location>
        <begin position="164"/>
        <end position="176"/>
    </location>
</feature>
<evidence type="ECO:0000256" key="1">
    <source>
        <dbReference type="ARBA" id="ARBA00007626"/>
    </source>
</evidence>
<evidence type="ECO:0000313" key="6">
    <source>
        <dbReference type="Proteomes" id="UP000054558"/>
    </source>
</evidence>
<feature type="compositionally biased region" description="Basic and acidic residues" evidence="4">
    <location>
        <begin position="97"/>
        <end position="110"/>
    </location>
</feature>
<feature type="repeat" description="PPR" evidence="3">
    <location>
        <begin position="611"/>
        <end position="645"/>
    </location>
</feature>
<keyword evidence="2" id="KW-0677">Repeat</keyword>
<dbReference type="NCBIfam" id="TIGR00756">
    <property type="entry name" value="PPR"/>
    <property type="match status" value="2"/>
</dbReference>
<dbReference type="PROSITE" id="PS51375">
    <property type="entry name" value="PPR"/>
    <property type="match status" value="4"/>
</dbReference>
<sequence length="1087" mass="117578">MPLFFVGRRLLHLAAGRPIRIKHHLSVNACGPLGGSTSAEWPQSLKHDQQPVLSDGVVVPGAAAVPCTAPWPRPWRTCSTTAGPLVEDNQGTSEGPEEMRHPPRGTDGRECNAAPQASEGRQDTSQGGLPGSSQAEGKRVRSPKPQDVPFRSAASSNPNLLRSRQTDCRNQRRESAEGPGHTWAMVEKAMRSAQRGPRPERSRPSDPQLLALWDVVRSGDKEAARQGLRRLLEERGRMTIRDFNYLLKACAAGGQDTELGLYVYATMTEHGVTPDAKSVAWMLRLFVRARQSDEALPWLAQARASLRSLEDREAGVLRSPAYFLNVLLGECITRRDWATAGRYADELGHYGMDGQTYLLLLQIAGLEQQPQTVALTWAALQEARGVPTPEQRSVYIQALARCGQLDDAVRELWRWGGTIQGAQDDRRGSEEDDGWESGQQRGQGGAGSSQDPAIDVDDGAGPLPVELGPEEVGARGVDGGDEGGEARHRGLWWEAPPPRSTSKSTLAHLRVAYNAVIAAASRAKDVERAKDLFAEMRRADLQPDRYTYNALLRAVATTRNLEDTQRVAGGIRPDEHTVATLVDAHAGAGQLEQAAQLLEGATATTTEAPFYTVAYNTLLDAWANQGDPERAMKMFQQMRAHHVAPDACTYRALFQAFHRSRLAASHGDTGAGESEERAVQEQLLRLEGDMRASGVRHTPQTLTALVAALGPASLGLLLERVAHARQAGPDSAAAAPLDAAFFAVAIGVCATAKQLDPAGALWADMLALGVRPDVAAYNAAINCCAEMRELQRGLRLADEALRAGLHVDGATLNIVIKLCCFCGQYRAALPLLFRAEAAGAHSDVVGYNLLLRAAAIARDTATLEQLLERMKRRGVAPDGDTCLTTVTSYVSEGCPDHAAEALDALTARMFGHGDATVEPHGGLVPEAAEASAQTGEAVPHVRDQREEGLSSRVSNGEEGRSRLWGPHEAVQRGLHVGRTVAPEEDWEFVADNVVPEGREAEEEDAATAEVTRAAMLYPSAEARNEFLARMVAVSGGGFEGAPPAWEQRAVALREIDWNGWARRLREQYDARKAGRLRPKEVSRGMPP</sequence>
<feature type="compositionally biased region" description="Polar residues" evidence="4">
    <location>
        <begin position="123"/>
        <end position="135"/>
    </location>
</feature>
<feature type="compositionally biased region" description="Basic and acidic residues" evidence="4">
    <location>
        <begin position="939"/>
        <end position="961"/>
    </location>
</feature>
<dbReference type="PANTHER" id="PTHR47447">
    <property type="entry name" value="OS03G0856100 PROTEIN"/>
    <property type="match status" value="1"/>
</dbReference>
<gene>
    <name evidence="5" type="ORF">KFL_006510040</name>
</gene>
<feature type="repeat" description="PPR" evidence="3">
    <location>
        <begin position="773"/>
        <end position="807"/>
    </location>
</feature>
<organism evidence="5 6">
    <name type="scientific">Klebsormidium nitens</name>
    <name type="common">Green alga</name>
    <name type="synonym">Ulothrix nitens</name>
    <dbReference type="NCBI Taxonomy" id="105231"/>
    <lineage>
        <taxon>Eukaryota</taxon>
        <taxon>Viridiplantae</taxon>
        <taxon>Streptophyta</taxon>
        <taxon>Klebsormidiophyceae</taxon>
        <taxon>Klebsormidiales</taxon>
        <taxon>Klebsormidiaceae</taxon>
        <taxon>Klebsormidium</taxon>
    </lineage>
</organism>
<dbReference type="Pfam" id="PF13041">
    <property type="entry name" value="PPR_2"/>
    <property type="match status" value="2"/>
</dbReference>
<proteinExistence type="inferred from homology"/>
<evidence type="ECO:0000256" key="2">
    <source>
        <dbReference type="ARBA" id="ARBA00022737"/>
    </source>
</evidence>
<evidence type="ECO:0000313" key="5">
    <source>
        <dbReference type="EMBL" id="GAQ90520.1"/>
    </source>
</evidence>
<reference evidence="5 6" key="1">
    <citation type="journal article" date="2014" name="Nat. Commun.">
        <title>Klebsormidium flaccidum genome reveals primary factors for plant terrestrial adaptation.</title>
        <authorList>
            <person name="Hori K."/>
            <person name="Maruyama F."/>
            <person name="Fujisawa T."/>
            <person name="Togashi T."/>
            <person name="Yamamoto N."/>
            <person name="Seo M."/>
            <person name="Sato S."/>
            <person name="Yamada T."/>
            <person name="Mori H."/>
            <person name="Tajima N."/>
            <person name="Moriyama T."/>
            <person name="Ikeuchi M."/>
            <person name="Watanabe M."/>
            <person name="Wada H."/>
            <person name="Kobayashi K."/>
            <person name="Saito M."/>
            <person name="Masuda T."/>
            <person name="Sasaki-Sekimoto Y."/>
            <person name="Mashiguchi K."/>
            <person name="Awai K."/>
            <person name="Shimojima M."/>
            <person name="Masuda S."/>
            <person name="Iwai M."/>
            <person name="Nobusawa T."/>
            <person name="Narise T."/>
            <person name="Kondo S."/>
            <person name="Saito H."/>
            <person name="Sato R."/>
            <person name="Murakawa M."/>
            <person name="Ihara Y."/>
            <person name="Oshima-Yamada Y."/>
            <person name="Ohtaka K."/>
            <person name="Satoh M."/>
            <person name="Sonobe K."/>
            <person name="Ishii M."/>
            <person name="Ohtani R."/>
            <person name="Kanamori-Sato M."/>
            <person name="Honoki R."/>
            <person name="Miyazaki D."/>
            <person name="Mochizuki H."/>
            <person name="Umetsu J."/>
            <person name="Higashi K."/>
            <person name="Shibata D."/>
            <person name="Kamiya Y."/>
            <person name="Sato N."/>
            <person name="Nakamura Y."/>
            <person name="Tabata S."/>
            <person name="Ida S."/>
            <person name="Kurokawa K."/>
            <person name="Ohta H."/>
        </authorList>
    </citation>
    <scope>NUCLEOTIDE SEQUENCE [LARGE SCALE GENOMIC DNA]</scope>
    <source>
        <strain evidence="5 6">NIES-2285</strain>
    </source>
</reference>
<dbReference type="PANTHER" id="PTHR47447:SF17">
    <property type="entry name" value="OS12G0638900 PROTEIN"/>
    <property type="match status" value="1"/>
</dbReference>
<dbReference type="GO" id="GO:0003729">
    <property type="term" value="F:mRNA binding"/>
    <property type="evidence" value="ECO:0000318"/>
    <property type="project" value="GO_Central"/>
</dbReference>
<keyword evidence="6" id="KW-1185">Reference proteome</keyword>
<dbReference type="AlphaFoldDB" id="A0A1Y1II13"/>